<dbReference type="OrthoDB" id="8834081at2759"/>
<protein>
    <submittedName>
        <fullName evidence="1">Uncharacterized protein</fullName>
    </submittedName>
</protein>
<comment type="caution">
    <text evidence="1">The sequence shown here is derived from an EMBL/GenBank/DDBJ whole genome shotgun (WGS) entry which is preliminary data.</text>
</comment>
<name>A0A177B9G7_9BILA</name>
<dbReference type="Proteomes" id="UP000078046">
    <property type="component" value="Unassembled WGS sequence"/>
</dbReference>
<dbReference type="EMBL" id="LWCA01000177">
    <property type="protein sequence ID" value="OAF70201.1"/>
    <property type="molecule type" value="Genomic_DNA"/>
</dbReference>
<proteinExistence type="predicted"/>
<keyword evidence="2" id="KW-1185">Reference proteome</keyword>
<dbReference type="AlphaFoldDB" id="A0A177B9G7"/>
<sequence>MNKTNFAILKDPQVNKLFNEQNPEKIYKNLREIGHGSFGNQINDVIDNSNIAENKELEDFEELRKDGIYAIFNNLRNYAKQHCPKNLENIFIGKQNDTVLSGKSDHLPKKVVTFRVFTVYKIVEITMLHAFHAYFKSIYDSWCAANIKILGNTDITKY</sequence>
<organism evidence="1 2">
    <name type="scientific">Intoshia linei</name>
    <dbReference type="NCBI Taxonomy" id="1819745"/>
    <lineage>
        <taxon>Eukaryota</taxon>
        <taxon>Metazoa</taxon>
        <taxon>Spiralia</taxon>
        <taxon>Lophotrochozoa</taxon>
        <taxon>Mesozoa</taxon>
        <taxon>Orthonectida</taxon>
        <taxon>Rhopaluridae</taxon>
        <taxon>Intoshia</taxon>
    </lineage>
</organism>
<reference evidence="1 2" key="1">
    <citation type="submission" date="2016-04" db="EMBL/GenBank/DDBJ databases">
        <title>The genome of Intoshia linei affirms orthonectids as highly simplified spiralians.</title>
        <authorList>
            <person name="Mikhailov K.V."/>
            <person name="Slusarev G.S."/>
            <person name="Nikitin M.A."/>
            <person name="Logacheva M.D."/>
            <person name="Penin A."/>
            <person name="Aleoshin V."/>
            <person name="Panchin Y.V."/>
        </authorList>
    </citation>
    <scope>NUCLEOTIDE SEQUENCE [LARGE SCALE GENOMIC DNA]</scope>
    <source>
        <strain evidence="1">Intl2013</strain>
        <tissue evidence="1">Whole animal</tissue>
    </source>
</reference>
<evidence type="ECO:0000313" key="1">
    <source>
        <dbReference type="EMBL" id="OAF70201.1"/>
    </source>
</evidence>
<accession>A0A177B9G7</accession>
<evidence type="ECO:0000313" key="2">
    <source>
        <dbReference type="Proteomes" id="UP000078046"/>
    </source>
</evidence>
<gene>
    <name evidence="1" type="ORF">A3Q56_02069</name>
</gene>